<keyword evidence="2" id="KW-0012">Acyltransferase</keyword>
<keyword evidence="2" id="KW-0808">Transferase</keyword>
<dbReference type="CDD" id="cd24032">
    <property type="entry name" value="ASKHA_NBD_TsaB"/>
    <property type="match status" value="1"/>
</dbReference>
<dbReference type="InterPro" id="IPR022496">
    <property type="entry name" value="T6A_TsaB"/>
</dbReference>
<gene>
    <name evidence="2" type="primary">tsaB</name>
    <name evidence="2" type="ORF">ACFSQ0_02780</name>
</gene>
<protein>
    <submittedName>
        <fullName evidence="2">tRNA (Adenosine(37)-N6)-threonylcarbamoyltransferase complex dimerization subunit type 1 TsaB</fullName>
        <ecNumber evidence="2">2.3.1.234</ecNumber>
    </submittedName>
</protein>
<organism evidence="2 3">
    <name type="scientific">Mesonia sediminis</name>
    <dbReference type="NCBI Taxonomy" id="1703946"/>
    <lineage>
        <taxon>Bacteria</taxon>
        <taxon>Pseudomonadati</taxon>
        <taxon>Bacteroidota</taxon>
        <taxon>Flavobacteriia</taxon>
        <taxon>Flavobacteriales</taxon>
        <taxon>Flavobacteriaceae</taxon>
        <taxon>Mesonia</taxon>
    </lineage>
</organism>
<evidence type="ECO:0000259" key="1">
    <source>
        <dbReference type="Pfam" id="PF00814"/>
    </source>
</evidence>
<dbReference type="PANTHER" id="PTHR11735">
    <property type="entry name" value="TRNA N6-ADENOSINE THREONYLCARBAMOYLTRANSFERASE"/>
    <property type="match status" value="1"/>
</dbReference>
<reference evidence="3" key="1">
    <citation type="journal article" date="2019" name="Int. J. Syst. Evol. Microbiol.">
        <title>The Global Catalogue of Microorganisms (GCM) 10K type strain sequencing project: providing services to taxonomists for standard genome sequencing and annotation.</title>
        <authorList>
            <consortium name="The Broad Institute Genomics Platform"/>
            <consortium name="The Broad Institute Genome Sequencing Center for Infectious Disease"/>
            <person name="Wu L."/>
            <person name="Ma J."/>
        </authorList>
    </citation>
    <scope>NUCLEOTIDE SEQUENCE [LARGE SCALE GENOMIC DNA]</scope>
    <source>
        <strain evidence="3">KCTC 42255</strain>
    </source>
</reference>
<dbReference type="NCBIfam" id="TIGR03725">
    <property type="entry name" value="T6A_YeaZ"/>
    <property type="match status" value="1"/>
</dbReference>
<dbReference type="PANTHER" id="PTHR11735:SF11">
    <property type="entry name" value="TRNA THREONYLCARBAMOYLADENOSINE BIOSYNTHESIS PROTEIN TSAB"/>
    <property type="match status" value="1"/>
</dbReference>
<accession>A0ABW5SC26</accession>
<dbReference type="EC" id="2.3.1.234" evidence="2"/>
<dbReference type="GO" id="GO:0061711">
    <property type="term" value="F:tRNA N(6)-L-threonylcarbamoyladenine synthase activity"/>
    <property type="evidence" value="ECO:0007669"/>
    <property type="project" value="UniProtKB-EC"/>
</dbReference>
<dbReference type="EMBL" id="JBHULZ010000014">
    <property type="protein sequence ID" value="MFD2696904.1"/>
    <property type="molecule type" value="Genomic_DNA"/>
</dbReference>
<dbReference type="SUPFAM" id="SSF53067">
    <property type="entry name" value="Actin-like ATPase domain"/>
    <property type="match status" value="2"/>
</dbReference>
<keyword evidence="3" id="KW-1185">Reference proteome</keyword>
<dbReference type="InterPro" id="IPR000905">
    <property type="entry name" value="Gcp-like_dom"/>
</dbReference>
<evidence type="ECO:0000313" key="2">
    <source>
        <dbReference type="EMBL" id="MFD2696904.1"/>
    </source>
</evidence>
<dbReference type="InterPro" id="IPR043129">
    <property type="entry name" value="ATPase_NBD"/>
</dbReference>
<feature type="domain" description="Gcp-like" evidence="1">
    <location>
        <begin position="36"/>
        <end position="224"/>
    </location>
</feature>
<comment type="caution">
    <text evidence="2">The sequence shown here is derived from an EMBL/GenBank/DDBJ whole genome shotgun (WGS) entry which is preliminary data.</text>
</comment>
<proteinExistence type="predicted"/>
<dbReference type="Pfam" id="PF00814">
    <property type="entry name" value="TsaD"/>
    <property type="match status" value="1"/>
</dbReference>
<dbReference type="Gene3D" id="3.30.420.40">
    <property type="match status" value="2"/>
</dbReference>
<dbReference type="Proteomes" id="UP001597357">
    <property type="component" value="Unassembled WGS sequence"/>
</dbReference>
<sequence>MALLLALETTTTNCSVALWKDEKLIDLIEDRTPGYSHAELLHTFIQKIIEDNGFSLKSLDAVAISKGPGSYTGLRIGVSAAKGLCYALDVPLIAIDTLEALAMQYNKETHGEVDKVISCLDARRMEIYAGFYSVNSKSDTGLTTIKPVEALIIESNSFQDEKRQRLLFLGEATSKLSEKIESKDNFTFVEAQPSAKEVGILAMRKYKISDVEDVAYFEPFYLKDFKLG</sequence>
<name>A0ABW5SC26_9FLAO</name>
<evidence type="ECO:0000313" key="3">
    <source>
        <dbReference type="Proteomes" id="UP001597357"/>
    </source>
</evidence>
<dbReference type="RefSeq" id="WP_379043800.1">
    <property type="nucleotide sequence ID" value="NZ_JBHULZ010000014.1"/>
</dbReference>